<reference evidence="6" key="3">
    <citation type="submission" date="2025-09" db="UniProtKB">
        <authorList>
            <consortium name="Ensembl"/>
        </authorList>
    </citation>
    <scope>IDENTIFICATION</scope>
    <source>
        <strain evidence="6">breed Abyssinian</strain>
    </source>
</reference>
<evidence type="ECO:0000256" key="5">
    <source>
        <dbReference type="RuleBase" id="RU369044"/>
    </source>
</evidence>
<sequence length="238" mass="25523">MSYSCCSGNVASQSLGGYLCYPSSSCGSSSPSNLVYRTDLCSPSTCQLGSSLYSGCQETCCEPTSCQTSCMVSSPCQMSYSCCSGNFSSRSLGGYLRYPSFSCGSSYPSNLVYRTDLCSPSTCQLGTSLYSSCQETCCEPTSCRTSCVVSSPCQTSCSLPRTSTFCSPCWTAYPGSVGFGSRSCYSLGYGSQGFRPLGYRVHCFPLLAYGSRFCRPNYFTSRSCYRPTCESGFYTSTC</sequence>
<reference evidence="6" key="2">
    <citation type="submission" date="2025-08" db="UniProtKB">
        <authorList>
            <consortium name="Ensembl"/>
        </authorList>
    </citation>
    <scope>IDENTIFICATION</scope>
    <source>
        <strain evidence="6">breed Abyssinian</strain>
    </source>
</reference>
<comment type="subunit">
    <text evidence="1 5">Interacts with hair keratins.</text>
</comment>
<keyword evidence="7" id="KW-1185">Reference proteome</keyword>
<dbReference type="GeneTree" id="ENSGT00940000162109"/>
<dbReference type="PANTHER" id="PTHR23260:SF7">
    <property type="entry name" value="KERATIN-ASSOCIATED PROTEIN 26-1"/>
    <property type="match status" value="1"/>
</dbReference>
<name>A0ABI7XHC7_FELCA</name>
<evidence type="ECO:0000313" key="6">
    <source>
        <dbReference type="Ensembl" id="ENSFCTP00005021929.1"/>
    </source>
</evidence>
<reference evidence="6 7" key="1">
    <citation type="submission" date="2021-02" db="EMBL/GenBank/DDBJ databases">
        <title>Safari Cat Assemblies.</title>
        <authorList>
            <person name="Bredemeyer K.R."/>
            <person name="Murphy W.J."/>
        </authorList>
    </citation>
    <scope>NUCLEOTIDE SEQUENCE [LARGE SCALE GENOMIC DNA]</scope>
</reference>
<comment type="similarity">
    <text evidence="4 5">Belongs to the PMG family.</text>
</comment>
<keyword evidence="2" id="KW-0677">Repeat</keyword>
<dbReference type="Pfam" id="PF05287">
    <property type="entry name" value="PMG"/>
    <property type="match status" value="2"/>
</dbReference>
<keyword evidence="3 5" id="KW-0416">Keratin</keyword>
<protein>
    <recommendedName>
        <fullName evidence="5">Keratin-associated protein</fullName>
    </recommendedName>
</protein>
<proteinExistence type="inferred from homology"/>
<dbReference type="InterPro" id="IPR007659">
    <property type="entry name" value="Keratin_matx"/>
</dbReference>
<comment type="function">
    <text evidence="5">In the hair cortex, hair keratin intermediate filaments are embedded in an interfilamentous matrix, consisting of hair keratin-associated proteins (KRTAP), which are essential for the formation of a rigid and resistant hair shaft through their extensive disulfide bond cross-linking with abundant cysteine residues of hair keratins. The matrix proteins include the high-sulfur and high-glycine-tyrosine keratins.</text>
</comment>
<dbReference type="InterPro" id="IPR007951">
    <property type="entry name" value="KRTAP_PMG"/>
</dbReference>
<evidence type="ECO:0000313" key="7">
    <source>
        <dbReference type="Proteomes" id="UP000823872"/>
    </source>
</evidence>
<accession>A0ABI7XHC7</accession>
<evidence type="ECO:0000256" key="4">
    <source>
        <dbReference type="ARBA" id="ARBA00034495"/>
    </source>
</evidence>
<dbReference type="Proteomes" id="UP000823872">
    <property type="component" value="Chromosome C2"/>
</dbReference>
<dbReference type="Ensembl" id="ENSFCTT00005032773.1">
    <property type="protein sequence ID" value="ENSFCTP00005021929.1"/>
    <property type="gene ID" value="ENSFCTG00005011636.1"/>
</dbReference>
<evidence type="ECO:0000256" key="2">
    <source>
        <dbReference type="ARBA" id="ARBA00022737"/>
    </source>
</evidence>
<organism evidence="6 7">
    <name type="scientific">Felis catus</name>
    <name type="common">Cat</name>
    <name type="synonym">Felis silvestris catus</name>
    <dbReference type="NCBI Taxonomy" id="9685"/>
    <lineage>
        <taxon>Eukaryota</taxon>
        <taxon>Metazoa</taxon>
        <taxon>Chordata</taxon>
        <taxon>Craniata</taxon>
        <taxon>Vertebrata</taxon>
        <taxon>Euteleostomi</taxon>
        <taxon>Mammalia</taxon>
        <taxon>Eutheria</taxon>
        <taxon>Laurasiatheria</taxon>
        <taxon>Carnivora</taxon>
        <taxon>Feliformia</taxon>
        <taxon>Felidae</taxon>
        <taxon>Felinae</taxon>
        <taxon>Felis</taxon>
    </lineage>
</organism>
<evidence type="ECO:0000256" key="1">
    <source>
        <dbReference type="ARBA" id="ARBA00011662"/>
    </source>
</evidence>
<dbReference type="PANTHER" id="PTHR23260">
    <property type="entry name" value="KERATIN ASSOCIATED PROTEIN 3-3-RELATED"/>
    <property type="match status" value="1"/>
</dbReference>
<evidence type="ECO:0000256" key="3">
    <source>
        <dbReference type="ARBA" id="ARBA00022744"/>
    </source>
</evidence>